<organism evidence="7 8">
    <name type="scientific">Bradyrhizobium erythrophlei</name>
    <dbReference type="NCBI Taxonomy" id="1437360"/>
    <lineage>
        <taxon>Bacteria</taxon>
        <taxon>Pseudomonadati</taxon>
        <taxon>Pseudomonadota</taxon>
        <taxon>Alphaproteobacteria</taxon>
        <taxon>Hyphomicrobiales</taxon>
        <taxon>Nitrobacteraceae</taxon>
        <taxon>Bradyrhizobium</taxon>
    </lineage>
</organism>
<proteinExistence type="inferred from homology"/>
<dbReference type="InterPro" id="IPR036390">
    <property type="entry name" value="WH_DNA-bd_sf"/>
</dbReference>
<dbReference type="Pfam" id="PF00392">
    <property type="entry name" value="GntR"/>
    <property type="match status" value="1"/>
</dbReference>
<evidence type="ECO:0000256" key="5">
    <source>
        <dbReference type="ARBA" id="ARBA00023163"/>
    </source>
</evidence>
<dbReference type="InterPro" id="IPR051446">
    <property type="entry name" value="HTH_trans_reg/aminotransferase"/>
</dbReference>
<keyword evidence="5" id="KW-0804">Transcription</keyword>
<feature type="domain" description="HTH gntR-type" evidence="6">
    <location>
        <begin position="34"/>
        <end position="102"/>
    </location>
</feature>
<sequence length="511" mass="56353">MLDEDSKETALKGRSKRASLAVLSDFVLNPQAPIPLWQQLYQQLRDAMISRRLPPGTQLRATRILAQELGCSRNTVLGAFEQLIAEGYLEGRIGSGTYVANILPDDVMCADDASAGQSSRAARRSHCTLGLSQRGSQLAQMIQDRVPYKAFAPCRPDVSLFPFEIWEKLARVWGAPSQSLLTQADPCGYWPLRETICTYLRAARMIECKPEQVIITGGAQNGVDMAARLLLDPGDAVWVEDPGYPGLQAAFCAADTTVVPVPVDQEGLSIAEGKATGQVPRMIAVAPSHQYPLGVTMSLQRRLELLSFAAEVDSWIIEDDYDNEFRYEGRPLAALRSLDSDDRVIYVGTFSKVLFPSLRLGYLVVPSRISERFAQARVGIDVQPSLLSQPIVDSFIREGYFFSHVRRMRTIYRDRQAVLVDAAEKNLSGLLHVHPDASGLHLLGRFTPEVSARLDDASASRRAADSRIFAPPLSSFYADRRDRGALVLGYAAVDERSIISATQALSRALRL</sequence>
<dbReference type="PANTHER" id="PTHR46577">
    <property type="entry name" value="HTH-TYPE TRANSCRIPTIONAL REGULATORY PROTEIN GABR"/>
    <property type="match status" value="1"/>
</dbReference>
<dbReference type="InterPro" id="IPR015424">
    <property type="entry name" value="PyrdxlP-dep_Trfase"/>
</dbReference>
<dbReference type="Gene3D" id="3.40.640.10">
    <property type="entry name" value="Type I PLP-dependent aspartate aminotransferase-like (Major domain)"/>
    <property type="match status" value="1"/>
</dbReference>
<name>A0A1M5SDE0_9BRAD</name>
<dbReference type="InterPro" id="IPR036388">
    <property type="entry name" value="WH-like_DNA-bd_sf"/>
</dbReference>
<comment type="similarity">
    <text evidence="1">In the C-terminal section; belongs to the class-I pyridoxal-phosphate-dependent aminotransferase family.</text>
</comment>
<dbReference type="CDD" id="cd00609">
    <property type="entry name" value="AAT_like"/>
    <property type="match status" value="1"/>
</dbReference>
<dbReference type="GO" id="GO:0030170">
    <property type="term" value="F:pyridoxal phosphate binding"/>
    <property type="evidence" value="ECO:0007669"/>
    <property type="project" value="InterPro"/>
</dbReference>
<dbReference type="SUPFAM" id="SSF53383">
    <property type="entry name" value="PLP-dependent transferases"/>
    <property type="match status" value="1"/>
</dbReference>
<dbReference type="Pfam" id="PF00155">
    <property type="entry name" value="Aminotran_1_2"/>
    <property type="match status" value="1"/>
</dbReference>
<dbReference type="Gene3D" id="1.10.10.10">
    <property type="entry name" value="Winged helix-like DNA-binding domain superfamily/Winged helix DNA-binding domain"/>
    <property type="match status" value="1"/>
</dbReference>
<dbReference type="PANTHER" id="PTHR46577:SF1">
    <property type="entry name" value="HTH-TYPE TRANSCRIPTIONAL REGULATORY PROTEIN GABR"/>
    <property type="match status" value="1"/>
</dbReference>
<dbReference type="Proteomes" id="UP000190675">
    <property type="component" value="Chromosome I"/>
</dbReference>
<accession>A0A1M5SDE0</accession>
<keyword evidence="2" id="KW-0663">Pyridoxal phosphate</keyword>
<dbReference type="CDD" id="cd07377">
    <property type="entry name" value="WHTH_GntR"/>
    <property type="match status" value="1"/>
</dbReference>
<evidence type="ECO:0000313" key="8">
    <source>
        <dbReference type="Proteomes" id="UP000190675"/>
    </source>
</evidence>
<evidence type="ECO:0000313" key="7">
    <source>
        <dbReference type="EMBL" id="SHH36612.1"/>
    </source>
</evidence>
<dbReference type="RefSeq" id="WP_079570174.1">
    <property type="nucleotide sequence ID" value="NZ_LT670818.1"/>
</dbReference>
<evidence type="ECO:0000256" key="3">
    <source>
        <dbReference type="ARBA" id="ARBA00023015"/>
    </source>
</evidence>
<protein>
    <submittedName>
        <fullName evidence="7">Transcriptional regulator, GntR family</fullName>
    </submittedName>
</protein>
<dbReference type="InterPro" id="IPR000524">
    <property type="entry name" value="Tscrpt_reg_HTH_GntR"/>
</dbReference>
<evidence type="ECO:0000259" key="6">
    <source>
        <dbReference type="PROSITE" id="PS50949"/>
    </source>
</evidence>
<keyword evidence="4" id="KW-0238">DNA-binding</keyword>
<reference evidence="7 8" key="1">
    <citation type="submission" date="2016-11" db="EMBL/GenBank/DDBJ databases">
        <authorList>
            <person name="Jaros S."/>
            <person name="Januszkiewicz K."/>
            <person name="Wedrychowicz H."/>
        </authorList>
    </citation>
    <scope>NUCLEOTIDE SEQUENCE [LARGE SCALE GENOMIC DNA]</scope>
    <source>
        <strain evidence="7 8">GAS242</strain>
    </source>
</reference>
<dbReference type="InterPro" id="IPR004839">
    <property type="entry name" value="Aminotransferase_I/II_large"/>
</dbReference>
<evidence type="ECO:0000256" key="2">
    <source>
        <dbReference type="ARBA" id="ARBA00022898"/>
    </source>
</evidence>
<keyword evidence="3" id="KW-0805">Transcription regulation</keyword>
<dbReference type="GO" id="GO:0003700">
    <property type="term" value="F:DNA-binding transcription factor activity"/>
    <property type="evidence" value="ECO:0007669"/>
    <property type="project" value="InterPro"/>
</dbReference>
<dbReference type="InterPro" id="IPR015421">
    <property type="entry name" value="PyrdxlP-dep_Trfase_major"/>
</dbReference>
<evidence type="ECO:0000256" key="1">
    <source>
        <dbReference type="ARBA" id="ARBA00005384"/>
    </source>
</evidence>
<dbReference type="AlphaFoldDB" id="A0A1M5SDE0"/>
<dbReference type="GO" id="GO:0003677">
    <property type="term" value="F:DNA binding"/>
    <property type="evidence" value="ECO:0007669"/>
    <property type="project" value="UniProtKB-KW"/>
</dbReference>
<dbReference type="SMART" id="SM00345">
    <property type="entry name" value="HTH_GNTR"/>
    <property type="match status" value="1"/>
</dbReference>
<dbReference type="EMBL" id="LT670818">
    <property type="protein sequence ID" value="SHH36612.1"/>
    <property type="molecule type" value="Genomic_DNA"/>
</dbReference>
<dbReference type="SUPFAM" id="SSF46785">
    <property type="entry name" value="Winged helix' DNA-binding domain"/>
    <property type="match status" value="1"/>
</dbReference>
<dbReference type="OrthoDB" id="9808770at2"/>
<evidence type="ECO:0000256" key="4">
    <source>
        <dbReference type="ARBA" id="ARBA00023125"/>
    </source>
</evidence>
<gene>
    <name evidence="7" type="ORF">SAMN05444169_7083</name>
</gene>
<dbReference type="PROSITE" id="PS50949">
    <property type="entry name" value="HTH_GNTR"/>
    <property type="match status" value="1"/>
</dbReference>